<gene>
    <name evidence="1" type="ORF">CRG98_022092</name>
</gene>
<dbReference type="Proteomes" id="UP000233551">
    <property type="component" value="Unassembled WGS sequence"/>
</dbReference>
<organism evidence="1 2">
    <name type="scientific">Punica granatum</name>
    <name type="common">Pomegranate</name>
    <dbReference type="NCBI Taxonomy" id="22663"/>
    <lineage>
        <taxon>Eukaryota</taxon>
        <taxon>Viridiplantae</taxon>
        <taxon>Streptophyta</taxon>
        <taxon>Embryophyta</taxon>
        <taxon>Tracheophyta</taxon>
        <taxon>Spermatophyta</taxon>
        <taxon>Magnoliopsida</taxon>
        <taxon>eudicotyledons</taxon>
        <taxon>Gunneridae</taxon>
        <taxon>Pentapetalae</taxon>
        <taxon>rosids</taxon>
        <taxon>malvids</taxon>
        <taxon>Myrtales</taxon>
        <taxon>Lythraceae</taxon>
        <taxon>Punica</taxon>
    </lineage>
</organism>
<evidence type="ECO:0000313" key="2">
    <source>
        <dbReference type="Proteomes" id="UP000233551"/>
    </source>
</evidence>
<dbReference type="AlphaFoldDB" id="A0A2I0JMD9"/>
<keyword evidence="2" id="KW-1185">Reference proteome</keyword>
<evidence type="ECO:0000313" key="1">
    <source>
        <dbReference type="EMBL" id="PKI57441.1"/>
    </source>
</evidence>
<feature type="non-terminal residue" evidence="1">
    <location>
        <position position="1"/>
    </location>
</feature>
<protein>
    <submittedName>
        <fullName evidence="1">Uncharacterized protein</fullName>
    </submittedName>
</protein>
<accession>A0A2I0JMD9</accession>
<sequence>RGEGVLEISKREKSRCGRTAKEEKYSHKIHADLSRGPSVLEPIGLSTKIDRVDLQPEPVSQASMAEKKVDDTICGCKRRKIKEMRRKQLHKKSQIK</sequence>
<dbReference type="EMBL" id="PGOL01001505">
    <property type="protein sequence ID" value="PKI57441.1"/>
    <property type="molecule type" value="Genomic_DNA"/>
</dbReference>
<reference evidence="1 2" key="1">
    <citation type="submission" date="2017-11" db="EMBL/GenBank/DDBJ databases">
        <title>De-novo sequencing of pomegranate (Punica granatum L.) genome.</title>
        <authorList>
            <person name="Akparov Z."/>
            <person name="Amiraslanov A."/>
            <person name="Hajiyeva S."/>
            <person name="Abbasov M."/>
            <person name="Kaur K."/>
            <person name="Hamwieh A."/>
            <person name="Solovyev V."/>
            <person name="Salamov A."/>
            <person name="Braich B."/>
            <person name="Kosarev P."/>
            <person name="Mahmoud A."/>
            <person name="Hajiyev E."/>
            <person name="Babayeva S."/>
            <person name="Izzatullayeva V."/>
            <person name="Mammadov A."/>
            <person name="Mammadov A."/>
            <person name="Sharifova S."/>
            <person name="Ojaghi J."/>
            <person name="Eynullazada K."/>
            <person name="Bayramov B."/>
            <person name="Abdulazimova A."/>
            <person name="Shahmuradov I."/>
        </authorList>
    </citation>
    <scope>NUCLEOTIDE SEQUENCE [LARGE SCALE GENOMIC DNA]</scope>
    <source>
        <strain evidence="2">cv. AG2017</strain>
        <tissue evidence="1">Leaf</tissue>
    </source>
</reference>
<proteinExistence type="predicted"/>
<name>A0A2I0JMD9_PUNGR</name>
<comment type="caution">
    <text evidence="1">The sequence shown here is derived from an EMBL/GenBank/DDBJ whole genome shotgun (WGS) entry which is preliminary data.</text>
</comment>